<organism evidence="2 3">
    <name type="scientific">Clonostachys byssicola</name>
    <dbReference type="NCBI Taxonomy" id="160290"/>
    <lineage>
        <taxon>Eukaryota</taxon>
        <taxon>Fungi</taxon>
        <taxon>Dikarya</taxon>
        <taxon>Ascomycota</taxon>
        <taxon>Pezizomycotina</taxon>
        <taxon>Sordariomycetes</taxon>
        <taxon>Hypocreomycetidae</taxon>
        <taxon>Hypocreales</taxon>
        <taxon>Bionectriaceae</taxon>
        <taxon>Clonostachys</taxon>
    </lineage>
</organism>
<evidence type="ECO:0000313" key="2">
    <source>
        <dbReference type="EMBL" id="CAG9991500.1"/>
    </source>
</evidence>
<dbReference type="EMBL" id="CABFNO020001479">
    <property type="protein sequence ID" value="CAG9991500.1"/>
    <property type="molecule type" value="Genomic_DNA"/>
</dbReference>
<accession>A0A9N9UIF1</accession>
<evidence type="ECO:0000313" key="3">
    <source>
        <dbReference type="Proteomes" id="UP000754883"/>
    </source>
</evidence>
<reference evidence="3" key="1">
    <citation type="submission" date="2019-06" db="EMBL/GenBank/DDBJ databases">
        <authorList>
            <person name="Broberg M."/>
        </authorList>
    </citation>
    <scope>NUCLEOTIDE SEQUENCE [LARGE SCALE GENOMIC DNA]</scope>
</reference>
<dbReference type="AlphaFoldDB" id="A0A9N9UIF1"/>
<feature type="chain" id="PRO_5040208146" evidence="1">
    <location>
        <begin position="22"/>
        <end position="276"/>
    </location>
</feature>
<gene>
    <name evidence="2" type="ORF">CBYS24578_00006294</name>
</gene>
<name>A0A9N9UIF1_9HYPO</name>
<evidence type="ECO:0000256" key="1">
    <source>
        <dbReference type="SAM" id="SignalP"/>
    </source>
</evidence>
<proteinExistence type="predicted"/>
<keyword evidence="3" id="KW-1185">Reference proteome</keyword>
<reference evidence="2 3" key="2">
    <citation type="submission" date="2021-10" db="EMBL/GenBank/DDBJ databases">
        <authorList>
            <person name="Piombo E."/>
        </authorList>
    </citation>
    <scope>NUCLEOTIDE SEQUENCE [LARGE SCALE GENOMIC DNA]</scope>
</reference>
<feature type="signal peptide" evidence="1">
    <location>
        <begin position="1"/>
        <end position="21"/>
    </location>
</feature>
<sequence length="276" mass="28818">MQVGRIIGAALLAWELNPAAACSGDNCANHVTGQWAGIGVPIESRISMCNSFLRVTIVPNTTTITSTIFKYTPTNLPGVVVRDGPTNSSASSPSSFGASAATKTLPYFGYGQTVVPSIVPTFATNQCPEPSRFSSACSCWASVTASTTTMSAPTVTVTATRVDDVGCGPAATAVAPGNGSYFPCSRQWGTCSCLKSGNQAVCVRIGPYLGDGRNMTGPCGAFDECDSDGNCRNGYLCVFDASCECGRRRCYRAAPKGCDYQGLEPEEVDLKMEIGL</sequence>
<comment type="caution">
    <text evidence="2">The sequence shown here is derived from an EMBL/GenBank/DDBJ whole genome shotgun (WGS) entry which is preliminary data.</text>
</comment>
<dbReference type="OrthoDB" id="5144974at2759"/>
<protein>
    <submittedName>
        <fullName evidence="2">Uncharacterized protein</fullName>
    </submittedName>
</protein>
<dbReference type="Proteomes" id="UP000754883">
    <property type="component" value="Unassembled WGS sequence"/>
</dbReference>
<keyword evidence="1" id="KW-0732">Signal</keyword>